<evidence type="ECO:0000256" key="1">
    <source>
        <dbReference type="SAM" id="MobiDB-lite"/>
    </source>
</evidence>
<name>A0A557SVT6_9ARCH</name>
<dbReference type="Proteomes" id="UP000315289">
    <property type="component" value="Unassembled WGS sequence"/>
</dbReference>
<dbReference type="AlphaFoldDB" id="A0A557SVT6"/>
<dbReference type="EMBL" id="VOAH01000006">
    <property type="protein sequence ID" value="TVP40720.1"/>
    <property type="molecule type" value="Genomic_DNA"/>
</dbReference>
<protein>
    <submittedName>
        <fullName evidence="2">Uncharacterized protein</fullName>
    </submittedName>
</protein>
<sequence>MWNNHLITIGTLAIVFVVSVSLNAGEFVAAQSKYSPFYVNETAEAEKNRIEYETFSSPENGFSIDHLKGSTLEDKLDMESVEVYGTEGPSVTFRGGGPEHLGVRFSAFDIYLNDSINMEKYIQRDLEVDPFMPPEYQTKVLNSGTPITVAGLPGKAIKFMPLGLGLMKEGAYFNDGINTYHIEYTDEEISYKDEVFDHMVNSFKFIPIVKDVPEADSAGLLDENNNDEDENNNDEDENNNDEDDN</sequence>
<organism evidence="2 3">
    <name type="scientific">Candidatus Nitrosocosmicus arcticus</name>
    <dbReference type="NCBI Taxonomy" id="2035267"/>
    <lineage>
        <taxon>Archaea</taxon>
        <taxon>Nitrososphaerota</taxon>
        <taxon>Nitrososphaeria</taxon>
        <taxon>Nitrososphaerales</taxon>
        <taxon>Nitrososphaeraceae</taxon>
        <taxon>Candidatus Nitrosocosmicus</taxon>
    </lineage>
</organism>
<evidence type="ECO:0000313" key="3">
    <source>
        <dbReference type="Proteomes" id="UP000315289"/>
    </source>
</evidence>
<comment type="caution">
    <text evidence="2">The sequence shown here is derived from an EMBL/GenBank/DDBJ whole genome shotgun (WGS) entry which is preliminary data.</text>
</comment>
<evidence type="ECO:0000313" key="2">
    <source>
        <dbReference type="EMBL" id="TVP40720.1"/>
    </source>
</evidence>
<proteinExistence type="predicted"/>
<gene>
    <name evidence="2" type="ORF">NARC_60107</name>
</gene>
<reference evidence="2 3" key="1">
    <citation type="journal article" date="2019" name="Front. Microbiol.">
        <title>Ammonia Oxidation by the Arctic Terrestrial Thaumarchaeote Candidatus Nitrosocosmicus arcticus Is Stimulated by Increasing Temperatures.</title>
        <authorList>
            <person name="Alves R.J.E."/>
            <person name="Kerou M."/>
            <person name="Zappe A."/>
            <person name="Bittner R."/>
            <person name="Abby S.S."/>
            <person name="Schmidt H.A."/>
            <person name="Pfeifer K."/>
            <person name="Schleper C."/>
        </authorList>
    </citation>
    <scope>NUCLEOTIDE SEQUENCE [LARGE SCALE GENOMIC DNA]</scope>
    <source>
        <strain evidence="2 3">Kfb</strain>
    </source>
</reference>
<feature type="region of interest" description="Disordered" evidence="1">
    <location>
        <begin position="216"/>
        <end position="245"/>
    </location>
</feature>
<accession>A0A557SVT6</accession>
<keyword evidence="3" id="KW-1185">Reference proteome</keyword>
<feature type="compositionally biased region" description="Acidic residues" evidence="1">
    <location>
        <begin position="224"/>
        <end position="245"/>
    </location>
</feature>